<evidence type="ECO:0000313" key="2">
    <source>
        <dbReference type="Proteomes" id="UP000539642"/>
    </source>
</evidence>
<protein>
    <submittedName>
        <fullName evidence="1">Uncharacterized protein</fullName>
    </submittedName>
</protein>
<dbReference type="AlphaFoldDB" id="A0A840USD6"/>
<dbReference type="EMBL" id="JACHEO010000019">
    <property type="protein sequence ID" value="MBB5349127.1"/>
    <property type="molecule type" value="Genomic_DNA"/>
</dbReference>
<sequence>MGDQINSLIHLEIREDSVRDLQGRQSVRTTFKLSPRSIDALSILATQLGIRQKSLFDYLVDDVQTLRVIAEGGGLSGTAEPRVAKTYVISRRTLENLERISTSYNTPRDVLVEVSIERILPLLRREREKHERRKHFLSELNEHLARSAEMVRRAESDLGRDDPVFRQLLAMVKAVDTCCAAVEGCVDRGRRMEDFASQEENG</sequence>
<name>A0A840USD6_9BACT</name>
<organism evidence="1 2">
    <name type="scientific">Desulfoprunum benzoelyticum</name>
    <dbReference type="NCBI Taxonomy" id="1506996"/>
    <lineage>
        <taxon>Bacteria</taxon>
        <taxon>Pseudomonadati</taxon>
        <taxon>Thermodesulfobacteriota</taxon>
        <taxon>Desulfobulbia</taxon>
        <taxon>Desulfobulbales</taxon>
        <taxon>Desulfobulbaceae</taxon>
        <taxon>Desulfoprunum</taxon>
    </lineage>
</organism>
<keyword evidence="2" id="KW-1185">Reference proteome</keyword>
<accession>A0A840USD6</accession>
<proteinExistence type="predicted"/>
<reference evidence="1 2" key="1">
    <citation type="submission" date="2020-08" db="EMBL/GenBank/DDBJ databases">
        <title>Genomic Encyclopedia of Type Strains, Phase IV (KMG-IV): sequencing the most valuable type-strain genomes for metagenomic binning, comparative biology and taxonomic classification.</title>
        <authorList>
            <person name="Goeker M."/>
        </authorList>
    </citation>
    <scope>NUCLEOTIDE SEQUENCE [LARGE SCALE GENOMIC DNA]</scope>
    <source>
        <strain evidence="1 2">DSM 28570</strain>
    </source>
</reference>
<dbReference type="RefSeq" id="WP_183351937.1">
    <property type="nucleotide sequence ID" value="NZ_JACHEO010000019.1"/>
</dbReference>
<comment type="caution">
    <text evidence="1">The sequence shown here is derived from an EMBL/GenBank/DDBJ whole genome shotgun (WGS) entry which is preliminary data.</text>
</comment>
<evidence type="ECO:0000313" key="1">
    <source>
        <dbReference type="EMBL" id="MBB5349127.1"/>
    </source>
</evidence>
<gene>
    <name evidence="1" type="ORF">HNQ81_002878</name>
</gene>
<dbReference type="Proteomes" id="UP000539642">
    <property type="component" value="Unassembled WGS sequence"/>
</dbReference>